<reference evidence="1" key="1">
    <citation type="submission" date="2021-05" db="EMBL/GenBank/DDBJ databases">
        <authorList>
            <person name="Alioto T."/>
            <person name="Alioto T."/>
            <person name="Gomez Garrido J."/>
        </authorList>
    </citation>
    <scope>NUCLEOTIDE SEQUENCE</scope>
</reference>
<dbReference type="EMBL" id="HBUE01065721">
    <property type="protein sequence ID" value="CAG6470633.1"/>
    <property type="molecule type" value="Transcribed_RNA"/>
</dbReference>
<sequence>MCQLRQSRDPSQIQTVRSLVLPPGFPCGRPTPVLKSGKRIYAMADKCLSNNPFKRLRGDLLQTMVESGVRTTTRVTRPTYGTGLLVVILLPEHHKVARHNNLHGMPVELVAACGVQVELLPVPSRRRTIGVEMLVDQLPAGINEICQLVEHQVLPVEWNLPTSICETFVSVAEWTATVRFVVIPVASPDG</sequence>
<accession>A0A8D8B8A6</accession>
<proteinExistence type="predicted"/>
<evidence type="ECO:0000313" key="1">
    <source>
        <dbReference type="EMBL" id="CAG6470633.1"/>
    </source>
</evidence>
<organism evidence="1">
    <name type="scientific">Culex pipiens</name>
    <name type="common">House mosquito</name>
    <dbReference type="NCBI Taxonomy" id="7175"/>
    <lineage>
        <taxon>Eukaryota</taxon>
        <taxon>Metazoa</taxon>
        <taxon>Ecdysozoa</taxon>
        <taxon>Arthropoda</taxon>
        <taxon>Hexapoda</taxon>
        <taxon>Insecta</taxon>
        <taxon>Pterygota</taxon>
        <taxon>Neoptera</taxon>
        <taxon>Endopterygota</taxon>
        <taxon>Diptera</taxon>
        <taxon>Nematocera</taxon>
        <taxon>Culicoidea</taxon>
        <taxon>Culicidae</taxon>
        <taxon>Culicinae</taxon>
        <taxon>Culicini</taxon>
        <taxon>Culex</taxon>
        <taxon>Culex</taxon>
    </lineage>
</organism>
<dbReference type="AlphaFoldDB" id="A0A8D8B8A6"/>
<protein>
    <submittedName>
        <fullName evidence="1">(northern house mosquito) hypothetical protein</fullName>
    </submittedName>
</protein>
<name>A0A8D8B8A6_CULPI</name>